<keyword evidence="1" id="KW-0812">Transmembrane</keyword>
<protein>
    <submittedName>
        <fullName evidence="2">Uncharacterized protein</fullName>
    </submittedName>
</protein>
<name>A0A1X7U7K0_AMPQE</name>
<dbReference type="InParanoid" id="A0A1X7U7K0"/>
<accession>A0A1X7U7K0</accession>
<dbReference type="AlphaFoldDB" id="A0A1X7U7K0"/>
<reference evidence="2" key="1">
    <citation type="submission" date="2017-05" db="UniProtKB">
        <authorList>
            <consortium name="EnsemblMetazoa"/>
        </authorList>
    </citation>
    <scope>IDENTIFICATION</scope>
</reference>
<organism evidence="2">
    <name type="scientific">Amphimedon queenslandica</name>
    <name type="common">Sponge</name>
    <dbReference type="NCBI Taxonomy" id="400682"/>
    <lineage>
        <taxon>Eukaryota</taxon>
        <taxon>Metazoa</taxon>
        <taxon>Porifera</taxon>
        <taxon>Demospongiae</taxon>
        <taxon>Heteroscleromorpha</taxon>
        <taxon>Haplosclerida</taxon>
        <taxon>Niphatidae</taxon>
        <taxon>Amphimedon</taxon>
    </lineage>
</organism>
<evidence type="ECO:0000256" key="1">
    <source>
        <dbReference type="SAM" id="Phobius"/>
    </source>
</evidence>
<feature type="transmembrane region" description="Helical" evidence="1">
    <location>
        <begin position="414"/>
        <end position="436"/>
    </location>
</feature>
<feature type="transmembrane region" description="Helical" evidence="1">
    <location>
        <begin position="199"/>
        <end position="218"/>
    </location>
</feature>
<keyword evidence="1" id="KW-0472">Membrane</keyword>
<feature type="transmembrane region" description="Helical" evidence="1">
    <location>
        <begin position="297"/>
        <end position="324"/>
    </location>
</feature>
<feature type="transmembrane region" description="Helical" evidence="1">
    <location>
        <begin position="251"/>
        <end position="277"/>
    </location>
</feature>
<proteinExistence type="predicted"/>
<feature type="transmembrane region" description="Helical" evidence="1">
    <location>
        <begin position="132"/>
        <end position="152"/>
    </location>
</feature>
<evidence type="ECO:0000313" key="2">
    <source>
        <dbReference type="EnsemblMetazoa" id="Aqu2.1.23750_001"/>
    </source>
</evidence>
<sequence length="590" mass="66643">MKNENEISINLNECETCEHLKFTANVTDYCTGEVFDWKNELEIIGTGPHTITLSISTIGPTKVSTCKTVNVTSKCQEPYNIIDGYCGLYPKCNNSDQEYCPYAIYCFSDDYDDDVDDCFNGIPACTYYNDNISVGLCAICPSVFVIFSDFVLQTMNDYIYLYDLFASPCSVFNLDFTPFLGNYSLCIAPHMSPLGAISFWYVVGFYPLLLLLLLYVWITLYDKGYKCVVLVTRPFHRCMARFWSMTGIEPFFTHSIASIYILCFTPLAITSFQILRFRLNDNGFSFFYDAKQPYFGGIYHIMAGIFAILVLLFVILLPTLYMLLYSFKWFHKLLDCLHLRKQLLISLGDVFTGPYKNGTNGTVQEQENQPLAVDDDWIADRMENPQEYDEQHVPVRLDDLSVEHSQDNTVAANYAICAISDLSIIMFSVAIFLLFLSPVLSAAADIYVSSSDGINNTSCWTGGVQTPCATLDLAIQGAATAVQEKRGGGVVQSNGCECLKFTASVTDCGGEVFDWRNDLKRHYYTIRIQEQEDQPLIGNDDDWIADRVENPHEYDEQHVRVRLDDLSVQYDPQDNTVAANYGSINTNSSL</sequence>
<dbReference type="EnsemblMetazoa" id="Aqu2.1.23750_001">
    <property type="protein sequence ID" value="Aqu2.1.23750_001"/>
    <property type="gene ID" value="Aqu2.1.23750"/>
</dbReference>
<keyword evidence="1" id="KW-1133">Transmembrane helix</keyword>